<dbReference type="AlphaFoldDB" id="A0A0K1Q0N0"/>
<dbReference type="GO" id="GO:0004674">
    <property type="term" value="F:protein serine/threonine kinase activity"/>
    <property type="evidence" value="ECO:0007669"/>
    <property type="project" value="UniProtKB-KW"/>
</dbReference>
<dbReference type="InterPro" id="IPR000719">
    <property type="entry name" value="Prot_kinase_dom"/>
</dbReference>
<dbReference type="KEGG" id="llu:AKJ09_05951"/>
<keyword evidence="3 7" id="KW-0418">Kinase</keyword>
<evidence type="ECO:0000259" key="6">
    <source>
        <dbReference type="PROSITE" id="PS50011"/>
    </source>
</evidence>
<dbReference type="PANTHER" id="PTHR43289:SF6">
    <property type="entry name" value="SERINE_THREONINE-PROTEIN KINASE NEKL-3"/>
    <property type="match status" value="1"/>
</dbReference>
<name>A0A0K1Q0N0_9BACT</name>
<feature type="compositionally biased region" description="Pro residues" evidence="5">
    <location>
        <begin position="365"/>
        <end position="387"/>
    </location>
</feature>
<feature type="region of interest" description="Disordered" evidence="5">
    <location>
        <begin position="325"/>
        <end position="387"/>
    </location>
</feature>
<dbReference type="GO" id="GO:0005524">
    <property type="term" value="F:ATP binding"/>
    <property type="evidence" value="ECO:0007669"/>
    <property type="project" value="UniProtKB-KW"/>
</dbReference>
<keyword evidence="4" id="KW-0067">ATP-binding</keyword>
<evidence type="ECO:0000256" key="2">
    <source>
        <dbReference type="ARBA" id="ARBA00022741"/>
    </source>
</evidence>
<dbReference type="Pfam" id="PF00069">
    <property type="entry name" value="Pkinase"/>
    <property type="match status" value="1"/>
</dbReference>
<evidence type="ECO:0000256" key="3">
    <source>
        <dbReference type="ARBA" id="ARBA00022777"/>
    </source>
</evidence>
<gene>
    <name evidence="7" type="ORF">AKJ09_05951</name>
</gene>
<sequence length="387" mass="42222">MRPRASIPARPTALGRYEVIGKIASGGMASIYLGRAGAGEVVALKVMRNDVGDDDDGNMDHMFLDEANILTRLDHPNIVKTLETGVANGQKFIAMELLVGRTLQNVYDTCDERRLGIPPEIVAWIGARVASALHHAHELADDAGKPLGIIHRDVNPSNVFLTFTGDVKLFDFGMAKFRTRHAKSSPGIVKGKLPYLAPEQIMQLALDHRADVFGLGTTLWEMLTMRRLFHRPSPVETVKAVHVGPIPDVRTIIPELSARVSDAVMRSLQRNREHRYGTMAELERDLDAFVGNKRGAIPSQIGSMLDSLFPHERKRQLGWLKPVITAGGVPSRPPPSVRVPSMTPPPVNVTPSVPPAALGKSVSVKPPPPLPSLPSRPPPPRPGNKRD</sequence>
<protein>
    <submittedName>
        <fullName evidence="7">Serine/threonine protein kinase</fullName>
    </submittedName>
</protein>
<dbReference type="Gene3D" id="1.10.510.10">
    <property type="entry name" value="Transferase(Phosphotransferase) domain 1"/>
    <property type="match status" value="1"/>
</dbReference>
<reference evidence="7 8" key="1">
    <citation type="submission" date="2015-08" db="EMBL/GenBank/DDBJ databases">
        <authorList>
            <person name="Babu N.S."/>
            <person name="Beckwith C.J."/>
            <person name="Beseler K.G."/>
            <person name="Brison A."/>
            <person name="Carone J.V."/>
            <person name="Caskin T.P."/>
            <person name="Diamond M."/>
            <person name="Durham M.E."/>
            <person name="Foxe J.M."/>
            <person name="Go M."/>
            <person name="Henderson B.A."/>
            <person name="Jones I.B."/>
            <person name="McGettigan J.A."/>
            <person name="Micheletti S.J."/>
            <person name="Nasrallah M.E."/>
            <person name="Ortiz D."/>
            <person name="Piller C.R."/>
            <person name="Privatt S.R."/>
            <person name="Schneider S.L."/>
            <person name="Sharp S."/>
            <person name="Smith T.C."/>
            <person name="Stanton J.D."/>
            <person name="Ullery H.E."/>
            <person name="Wilson R.J."/>
            <person name="Serrano M.G."/>
            <person name="Buck G."/>
            <person name="Lee V."/>
            <person name="Wang Y."/>
            <person name="Carvalho R."/>
            <person name="Voegtly L."/>
            <person name="Shi R."/>
            <person name="Duckworth R."/>
            <person name="Johnson A."/>
            <person name="Loviza R."/>
            <person name="Walstead R."/>
            <person name="Shah Z."/>
            <person name="Kiflezghi M."/>
            <person name="Wade K."/>
            <person name="Ball S.L."/>
            <person name="Bradley K.W."/>
            <person name="Asai D.J."/>
            <person name="Bowman C.A."/>
            <person name="Russell D.A."/>
            <person name="Pope W.H."/>
            <person name="Jacobs-Sera D."/>
            <person name="Hendrix R.W."/>
            <person name="Hatfull G.F."/>
        </authorList>
    </citation>
    <scope>NUCLEOTIDE SEQUENCE [LARGE SCALE GENOMIC DNA]</scope>
    <source>
        <strain evidence="7 8">DSM 27648</strain>
    </source>
</reference>
<evidence type="ECO:0000313" key="7">
    <source>
        <dbReference type="EMBL" id="AKU99287.1"/>
    </source>
</evidence>
<feature type="domain" description="Protein kinase" evidence="6">
    <location>
        <begin position="17"/>
        <end position="290"/>
    </location>
</feature>
<evidence type="ECO:0000256" key="5">
    <source>
        <dbReference type="SAM" id="MobiDB-lite"/>
    </source>
</evidence>
<accession>A0A0K1Q0N0</accession>
<proteinExistence type="predicted"/>
<dbReference type="PANTHER" id="PTHR43289">
    <property type="entry name" value="MITOGEN-ACTIVATED PROTEIN KINASE KINASE KINASE 20-RELATED"/>
    <property type="match status" value="1"/>
</dbReference>
<keyword evidence="2" id="KW-0547">Nucleotide-binding</keyword>
<dbReference type="CDD" id="cd14014">
    <property type="entry name" value="STKc_PknB_like"/>
    <property type="match status" value="1"/>
</dbReference>
<evidence type="ECO:0000256" key="1">
    <source>
        <dbReference type="ARBA" id="ARBA00022679"/>
    </source>
</evidence>
<evidence type="ECO:0000313" key="8">
    <source>
        <dbReference type="Proteomes" id="UP000064967"/>
    </source>
</evidence>
<dbReference type="PATRIC" id="fig|1391654.3.peg.6042"/>
<dbReference type="SUPFAM" id="SSF56112">
    <property type="entry name" value="Protein kinase-like (PK-like)"/>
    <property type="match status" value="1"/>
</dbReference>
<feature type="compositionally biased region" description="Pro residues" evidence="5">
    <location>
        <begin position="331"/>
        <end position="354"/>
    </location>
</feature>
<dbReference type="PROSITE" id="PS50011">
    <property type="entry name" value="PROTEIN_KINASE_DOM"/>
    <property type="match status" value="1"/>
</dbReference>
<keyword evidence="8" id="KW-1185">Reference proteome</keyword>
<dbReference type="STRING" id="1391654.AKJ09_05951"/>
<keyword evidence="7" id="KW-0723">Serine/threonine-protein kinase</keyword>
<dbReference type="InterPro" id="IPR011009">
    <property type="entry name" value="Kinase-like_dom_sf"/>
</dbReference>
<dbReference type="Gene3D" id="3.30.200.20">
    <property type="entry name" value="Phosphorylase Kinase, domain 1"/>
    <property type="match status" value="1"/>
</dbReference>
<evidence type="ECO:0000256" key="4">
    <source>
        <dbReference type="ARBA" id="ARBA00022840"/>
    </source>
</evidence>
<keyword evidence="1" id="KW-0808">Transferase</keyword>
<dbReference type="EMBL" id="CP012333">
    <property type="protein sequence ID" value="AKU99287.1"/>
    <property type="molecule type" value="Genomic_DNA"/>
</dbReference>
<organism evidence="7 8">
    <name type="scientific">Labilithrix luteola</name>
    <dbReference type="NCBI Taxonomy" id="1391654"/>
    <lineage>
        <taxon>Bacteria</taxon>
        <taxon>Pseudomonadati</taxon>
        <taxon>Myxococcota</taxon>
        <taxon>Polyangia</taxon>
        <taxon>Polyangiales</taxon>
        <taxon>Labilitrichaceae</taxon>
        <taxon>Labilithrix</taxon>
    </lineage>
</organism>
<dbReference type="Proteomes" id="UP000064967">
    <property type="component" value="Chromosome"/>
</dbReference>